<dbReference type="PROSITE" id="PS00028">
    <property type="entry name" value="ZINC_FINGER_C2H2_1"/>
    <property type="match status" value="1"/>
</dbReference>
<organism>
    <name type="scientific">Pediculus humanus subsp. corporis</name>
    <name type="common">Body louse</name>
    <dbReference type="NCBI Taxonomy" id="121224"/>
    <lineage>
        <taxon>Eukaryota</taxon>
        <taxon>Metazoa</taxon>
        <taxon>Ecdysozoa</taxon>
        <taxon>Arthropoda</taxon>
        <taxon>Hexapoda</taxon>
        <taxon>Insecta</taxon>
        <taxon>Pterygota</taxon>
        <taxon>Neoptera</taxon>
        <taxon>Paraneoptera</taxon>
        <taxon>Psocodea</taxon>
        <taxon>Troctomorpha</taxon>
        <taxon>Phthiraptera</taxon>
        <taxon>Anoplura</taxon>
        <taxon>Pediculidae</taxon>
        <taxon>Pediculus</taxon>
    </lineage>
</organism>
<feature type="compositionally biased region" description="Basic and acidic residues" evidence="1">
    <location>
        <begin position="1350"/>
        <end position="1380"/>
    </location>
</feature>
<dbReference type="GeneID" id="8232898"/>
<dbReference type="InParanoid" id="E0VB66"/>
<feature type="domain" description="C2H2-type" evidence="2">
    <location>
        <begin position="888"/>
        <end position="909"/>
    </location>
</feature>
<reference evidence="3" key="2">
    <citation type="submission" date="2007-04" db="EMBL/GenBank/DDBJ databases">
        <title>The genome of the human body louse.</title>
        <authorList>
            <consortium name="The Human Body Louse Genome Consortium"/>
            <person name="Kirkness E."/>
            <person name="Walenz B."/>
            <person name="Hass B."/>
            <person name="Bruggner R."/>
            <person name="Strausberg R."/>
        </authorList>
    </citation>
    <scope>NUCLEOTIDE SEQUENCE</scope>
    <source>
        <strain evidence="3">USDA</strain>
    </source>
</reference>
<feature type="compositionally biased region" description="Polar residues" evidence="1">
    <location>
        <begin position="1315"/>
        <end position="1329"/>
    </location>
</feature>
<reference evidence="4" key="3">
    <citation type="submission" date="2020-05" db="UniProtKB">
        <authorList>
            <consortium name="EnsemblMetazoa"/>
        </authorList>
    </citation>
    <scope>IDENTIFICATION</scope>
    <source>
        <strain evidence="4">USDA</strain>
    </source>
</reference>
<sequence length="1386" mass="157238">MECVEEELEPSQVSFYNKACNEYNEVQERLNNYIKTLKADIIEKSENCMVLQLNANKILSGPTNNQKLLPCQTTGPKNITQSEQNDQDYQPIISQGILPRPCSNSNNNTYLLMDPNLHFMVSQIQPTNVISEQTAMTSTLKSGTGGKNKPSIILGSTLISPRTKSGLKKQSSADAEQLTSPIIRTREKVKHQSPIQQQFLTSQSTPLTLQEHTSGTNLSISGNYRIKMNAKPASSSSRPSESNALGGLLIGCKIWKSTTDESSVNKNNSESQEIALNKASGKTFPSLVVTARPNLKTKFMNQTKIAQERTALDTKVKGVLMYTNSKFTEWLIRQGLIKSEQICQTHLNSDFSPVKLKLGMYGDVSKFPHSGGYVWISDCCPSQFVSVFSGSIFEGSPHPPSTLLKLIYHWACQTNVQNIVQWVKVDNLYVKIFYTQMRAVCTQAIHEKFQKIGGPRKKIEVGVISLGTTSQDGSKRQVKVEVLGVMDHDNKLIRLKAVEPHSDERSFKRKFIRILQPLEKWVDKDSIIITDFTVNKAALNAMGFHTVFQVTSDAKYSNQNVMEYLRRIVPRMFQNTLSLLSRQVIQQFLDELVWREVWGPIPSQAFANIISHMAEQTKLETNENFLTRLNKVASNPFKQWNYSVWDSVTGDKSNARGRLKSPPQQDFNLIELPETMEVCGKSTRARKRIAEQPLSMEPTPNKKISKLLPGKEKTRKDENVKFKKKGSKKKTEILSDDIIKFINEGEQISLENYYYGFKTGQILADEKFSSKDFNVKYQVNETHDSSLSIRTCDYEKFNCHNDLVFHMHKSHVELEMPYECGVCNFRTSVYKFYIKHFTEVHKNDGYVFCPYCLKVVLLSYKGSTISSNVVFYMSHLEKHQRSTLIKECNNCQLSFIHEGILQQHLEADHKSFKNVSGVERYEELLTGISMPKPGDLIKCDFLSETTINKSIKVKNLFNENKLNTLKIFGLDENSTCIECEEFLLDSEHYTGEYNCLKCSYSTCCKRAIYDHSTVFHEDCNAQYFIGRPLPPAKEMYCDCGFFTTSGNKLANHLVNCDKMTAYLNSKSSISSSPQISSETSEDSDNAKDVLNMLGLVRKSSDSPCGSFELSKNDDVEMIENSENLEREPETDKIKEKNADEMQTNDDDDDDNANVPEKILKYSNNDDNEKEVEEISNIHDSPNKKDEEIVKETEVIKEVCETSEEISSTKLQNVEEETRKTDEENTNLLLSEESIIMGKSVEDTSLTITSGEKEIELSPEISEIKVQNDESDPPENGDNTCPSDGIEKENSEDEKSEQEQRGIEQGNTDEKPEQIRSYSDNPESQTIIDTNTRDEENVTSHSENEMSPSEKGNEKPKDDDVSLLEMKENTEEKPLEIENSEKIQNPI</sequence>
<name>E0VB66_PEDHC</name>
<feature type="region of interest" description="Disordered" evidence="1">
    <location>
        <begin position="1099"/>
        <end position="1186"/>
    </location>
</feature>
<feature type="region of interest" description="Disordered" evidence="1">
    <location>
        <begin position="1202"/>
        <end position="1225"/>
    </location>
</feature>
<dbReference type="OrthoDB" id="10032537at2759"/>
<keyword evidence="5" id="KW-1185">Reference proteome</keyword>
<feature type="compositionally biased region" description="Acidic residues" evidence="1">
    <location>
        <begin position="1142"/>
        <end position="1151"/>
    </location>
</feature>
<dbReference type="KEGG" id="phu:Phum_PHUM052890"/>
<gene>
    <name evidence="4" type="primary">8232898</name>
    <name evidence="3" type="ORF">Phum_PHUM052890</name>
</gene>
<dbReference type="EMBL" id="DS235022">
    <property type="protein sequence ID" value="EEB10622.1"/>
    <property type="molecule type" value="Genomic_DNA"/>
</dbReference>
<dbReference type="CTD" id="8232898"/>
<dbReference type="EMBL" id="AAZO01000623">
    <property type="status" value="NOT_ANNOTATED_CDS"/>
    <property type="molecule type" value="Genomic_DNA"/>
</dbReference>
<proteinExistence type="predicted"/>
<evidence type="ECO:0000313" key="5">
    <source>
        <dbReference type="Proteomes" id="UP000009046"/>
    </source>
</evidence>
<feature type="compositionally biased region" description="Basic and acidic residues" evidence="1">
    <location>
        <begin position="1296"/>
        <end position="1313"/>
    </location>
</feature>
<dbReference type="OMA" id="PKVRTHH"/>
<evidence type="ECO:0000256" key="1">
    <source>
        <dbReference type="SAM" id="MobiDB-lite"/>
    </source>
</evidence>
<dbReference type="Pfam" id="PF25429">
    <property type="entry name" value="zf-POGZ"/>
    <property type="match status" value="1"/>
</dbReference>
<evidence type="ECO:0000259" key="2">
    <source>
        <dbReference type="PROSITE" id="PS00028"/>
    </source>
</evidence>
<dbReference type="STRING" id="121224.E0VB66"/>
<dbReference type="Proteomes" id="UP000009046">
    <property type="component" value="Unassembled WGS sequence"/>
</dbReference>
<dbReference type="EnsemblMetazoa" id="PHUM052890-RA">
    <property type="protein sequence ID" value="PHUM052890-PA"/>
    <property type="gene ID" value="PHUM052890"/>
</dbReference>
<dbReference type="SMART" id="SM00355">
    <property type="entry name" value="ZnF_C2H2"/>
    <property type="match status" value="3"/>
</dbReference>
<protein>
    <recommendedName>
        <fullName evidence="2">C2H2-type domain-containing protein</fullName>
    </recommendedName>
</protein>
<dbReference type="GO" id="GO:0003677">
    <property type="term" value="F:DNA binding"/>
    <property type="evidence" value="ECO:0007669"/>
    <property type="project" value="UniProtKB-KW"/>
</dbReference>
<dbReference type="InterPro" id="IPR057618">
    <property type="entry name" value="Znf_POGZ/Z280C-D-like"/>
</dbReference>
<dbReference type="HOGENOM" id="CLU_003507_0_0_1"/>
<feature type="compositionally biased region" description="Basic and acidic residues" evidence="1">
    <location>
        <begin position="1123"/>
        <end position="1139"/>
    </location>
</feature>
<evidence type="ECO:0000313" key="4">
    <source>
        <dbReference type="EnsemblMetazoa" id="PHUM052890-PA"/>
    </source>
</evidence>
<feature type="compositionally biased region" description="Basic and acidic residues" evidence="1">
    <location>
        <begin position="1330"/>
        <end position="1343"/>
    </location>
</feature>
<feature type="compositionally biased region" description="Basic and acidic residues" evidence="1">
    <location>
        <begin position="1250"/>
        <end position="1267"/>
    </location>
</feature>
<dbReference type="RefSeq" id="XP_002423360.1">
    <property type="nucleotide sequence ID" value="XM_002423315.1"/>
</dbReference>
<dbReference type="eggNOG" id="KOG1721">
    <property type="taxonomic scope" value="Eukaryota"/>
</dbReference>
<dbReference type="VEuPathDB" id="VectorBase:PHUM052890"/>
<reference evidence="3" key="1">
    <citation type="submission" date="2007-04" db="EMBL/GenBank/DDBJ databases">
        <title>Annotation of Pediculus humanus corporis strain USDA.</title>
        <authorList>
            <person name="Kirkness E."/>
            <person name="Hannick L."/>
            <person name="Hass B."/>
            <person name="Bruggner R."/>
            <person name="Lawson D."/>
            <person name="Bidwell S."/>
            <person name="Joardar V."/>
            <person name="Caler E."/>
            <person name="Walenz B."/>
            <person name="Inman J."/>
            <person name="Schobel S."/>
            <person name="Galinsky K."/>
            <person name="Amedeo P."/>
            <person name="Strausberg R."/>
        </authorList>
    </citation>
    <scope>NUCLEOTIDE SEQUENCE</scope>
    <source>
        <strain evidence="3">USDA</strain>
    </source>
</reference>
<evidence type="ECO:0000313" key="3">
    <source>
        <dbReference type="EMBL" id="EEB10622.1"/>
    </source>
</evidence>
<feature type="region of interest" description="Disordered" evidence="1">
    <location>
        <begin position="1241"/>
        <end position="1386"/>
    </location>
</feature>
<accession>E0VB66</accession>
<dbReference type="InterPro" id="IPR013087">
    <property type="entry name" value="Znf_C2H2_type"/>
</dbReference>
<dbReference type="FunCoup" id="E0VB66">
    <property type="interactions" value="355"/>
</dbReference>